<dbReference type="PROSITE" id="PS51194">
    <property type="entry name" value="HELICASE_CTER"/>
    <property type="match status" value="1"/>
</dbReference>
<proteinExistence type="inferred from homology"/>
<dbReference type="PROSITE" id="PS50089">
    <property type="entry name" value="ZF_RING_2"/>
    <property type="match status" value="1"/>
</dbReference>
<reference evidence="9 10" key="1">
    <citation type="submission" date="2023-10" db="EMBL/GenBank/DDBJ databases">
        <title>Genome-Wide Identification Analysis in wild type Solanum Pinnatisectum Reveals Some Genes Defensing Phytophthora Infestans.</title>
        <authorList>
            <person name="Sun C."/>
        </authorList>
    </citation>
    <scope>NUCLEOTIDE SEQUENCE [LARGE SCALE GENOMIC DNA]</scope>
    <source>
        <strain evidence="9">LQN</strain>
        <tissue evidence="9">Leaf</tissue>
    </source>
</reference>
<dbReference type="InterPro" id="IPR000330">
    <property type="entry name" value="SNF2_N"/>
</dbReference>
<dbReference type="GO" id="GO:0016787">
    <property type="term" value="F:hydrolase activity"/>
    <property type="evidence" value="ECO:0007669"/>
    <property type="project" value="UniProtKB-KW"/>
</dbReference>
<dbReference type="GO" id="GO:0008270">
    <property type="term" value="F:zinc ion binding"/>
    <property type="evidence" value="ECO:0007669"/>
    <property type="project" value="UniProtKB-KW"/>
</dbReference>
<keyword evidence="5" id="KW-0479">Metal-binding</keyword>
<keyword evidence="10" id="KW-1185">Reference proteome</keyword>
<dbReference type="PROSITE" id="PS51192">
    <property type="entry name" value="HELICASE_ATP_BIND_1"/>
    <property type="match status" value="1"/>
</dbReference>
<accession>A0AAV9KLC1</accession>
<dbReference type="Gene3D" id="3.40.50.300">
    <property type="entry name" value="P-loop containing nucleotide triphosphate hydrolases"/>
    <property type="match status" value="1"/>
</dbReference>
<evidence type="ECO:0000256" key="5">
    <source>
        <dbReference type="PROSITE-ProRule" id="PRU00175"/>
    </source>
</evidence>
<organism evidence="9 10">
    <name type="scientific">Solanum pinnatisectum</name>
    <name type="common">tansyleaf nightshade</name>
    <dbReference type="NCBI Taxonomy" id="50273"/>
    <lineage>
        <taxon>Eukaryota</taxon>
        <taxon>Viridiplantae</taxon>
        <taxon>Streptophyta</taxon>
        <taxon>Embryophyta</taxon>
        <taxon>Tracheophyta</taxon>
        <taxon>Spermatophyta</taxon>
        <taxon>Magnoliopsida</taxon>
        <taxon>eudicotyledons</taxon>
        <taxon>Gunneridae</taxon>
        <taxon>Pentapetalae</taxon>
        <taxon>asterids</taxon>
        <taxon>lamiids</taxon>
        <taxon>Solanales</taxon>
        <taxon>Solanaceae</taxon>
        <taxon>Solanoideae</taxon>
        <taxon>Solaneae</taxon>
        <taxon>Solanum</taxon>
    </lineage>
</organism>
<feature type="domain" description="Helicase C-terminal" evidence="8">
    <location>
        <begin position="539"/>
        <end position="692"/>
    </location>
</feature>
<feature type="domain" description="Helicase ATP-binding" evidence="7">
    <location>
        <begin position="79"/>
        <end position="279"/>
    </location>
</feature>
<dbReference type="Proteomes" id="UP001311915">
    <property type="component" value="Unassembled WGS sequence"/>
</dbReference>
<evidence type="ECO:0000313" key="9">
    <source>
        <dbReference type="EMBL" id="KAK4714159.1"/>
    </source>
</evidence>
<dbReference type="InterPro" id="IPR001650">
    <property type="entry name" value="Helicase_C-like"/>
</dbReference>
<feature type="domain" description="RING-type" evidence="6">
    <location>
        <begin position="446"/>
        <end position="495"/>
    </location>
</feature>
<dbReference type="Pfam" id="PF00176">
    <property type="entry name" value="SNF2-rel_dom"/>
    <property type="match status" value="1"/>
</dbReference>
<keyword evidence="5" id="KW-0863">Zinc-finger</keyword>
<dbReference type="InterPro" id="IPR001841">
    <property type="entry name" value="Znf_RING"/>
</dbReference>
<keyword evidence="4" id="KW-0067">ATP-binding</keyword>
<dbReference type="CDD" id="cd18793">
    <property type="entry name" value="SF2_C_SNF"/>
    <property type="match status" value="1"/>
</dbReference>
<name>A0AAV9KLC1_9SOLN</name>
<dbReference type="InterPro" id="IPR050628">
    <property type="entry name" value="SNF2_RAD54_helicase_TF"/>
</dbReference>
<keyword evidence="2" id="KW-0547">Nucleotide-binding</keyword>
<dbReference type="InterPro" id="IPR014001">
    <property type="entry name" value="Helicase_ATP-bd"/>
</dbReference>
<keyword evidence="5" id="KW-0862">Zinc</keyword>
<gene>
    <name evidence="9" type="ORF">R3W88_020066</name>
</gene>
<protein>
    <submittedName>
        <fullName evidence="9">Uncharacterized protein</fullName>
    </submittedName>
</protein>
<dbReference type="Gene3D" id="3.40.50.10810">
    <property type="entry name" value="Tandem AAA-ATPase domain"/>
    <property type="match status" value="1"/>
</dbReference>
<dbReference type="SMART" id="SM00490">
    <property type="entry name" value="HELICc"/>
    <property type="match status" value="1"/>
</dbReference>
<dbReference type="GO" id="GO:0008094">
    <property type="term" value="F:ATP-dependent activity, acting on DNA"/>
    <property type="evidence" value="ECO:0007669"/>
    <property type="project" value="TreeGrafter"/>
</dbReference>
<dbReference type="GO" id="GO:0006289">
    <property type="term" value="P:nucleotide-excision repair"/>
    <property type="evidence" value="ECO:0007669"/>
    <property type="project" value="TreeGrafter"/>
</dbReference>
<dbReference type="InterPro" id="IPR049730">
    <property type="entry name" value="SNF2/RAD54-like_C"/>
</dbReference>
<evidence type="ECO:0000256" key="4">
    <source>
        <dbReference type="ARBA" id="ARBA00022840"/>
    </source>
</evidence>
<evidence type="ECO:0000259" key="6">
    <source>
        <dbReference type="PROSITE" id="PS50089"/>
    </source>
</evidence>
<dbReference type="PANTHER" id="PTHR45626:SF46">
    <property type="entry name" value="HELICASE ATP-BINDING DOMAIN-CONTAINING PROTEIN"/>
    <property type="match status" value="1"/>
</dbReference>
<dbReference type="Pfam" id="PF00271">
    <property type="entry name" value="Helicase_C"/>
    <property type="match status" value="1"/>
</dbReference>
<comment type="caution">
    <text evidence="9">The sequence shown here is derived from an EMBL/GenBank/DDBJ whole genome shotgun (WGS) entry which is preliminary data.</text>
</comment>
<evidence type="ECO:0000256" key="3">
    <source>
        <dbReference type="ARBA" id="ARBA00022801"/>
    </source>
</evidence>
<dbReference type="AlphaFoldDB" id="A0AAV9KLC1"/>
<comment type="similarity">
    <text evidence="1">Belongs to the SNF2/RAD54 helicase family. RAD16 subfamily.</text>
</comment>
<dbReference type="PANTHER" id="PTHR45626">
    <property type="entry name" value="TRANSCRIPTION TERMINATION FACTOR 2-RELATED"/>
    <property type="match status" value="1"/>
</dbReference>
<dbReference type="CDD" id="cd18008">
    <property type="entry name" value="DEXDc_SHPRH-like"/>
    <property type="match status" value="1"/>
</dbReference>
<evidence type="ECO:0000256" key="2">
    <source>
        <dbReference type="ARBA" id="ARBA00022741"/>
    </source>
</evidence>
<evidence type="ECO:0000259" key="7">
    <source>
        <dbReference type="PROSITE" id="PS51192"/>
    </source>
</evidence>
<dbReference type="SMART" id="SM00487">
    <property type="entry name" value="DEXDc"/>
    <property type="match status" value="1"/>
</dbReference>
<keyword evidence="3" id="KW-0378">Hydrolase</keyword>
<dbReference type="GO" id="GO:0005524">
    <property type="term" value="F:ATP binding"/>
    <property type="evidence" value="ECO:0007669"/>
    <property type="project" value="UniProtKB-KW"/>
</dbReference>
<evidence type="ECO:0000313" key="10">
    <source>
        <dbReference type="Proteomes" id="UP001311915"/>
    </source>
</evidence>
<evidence type="ECO:0000256" key="1">
    <source>
        <dbReference type="ARBA" id="ARBA00008438"/>
    </source>
</evidence>
<dbReference type="InterPro" id="IPR038718">
    <property type="entry name" value="SNF2-like_sf"/>
</dbReference>
<dbReference type="InterPro" id="IPR027417">
    <property type="entry name" value="P-loop_NTPase"/>
</dbReference>
<sequence>MLRRIDIRRHQREWMQYIRGLVLTWEIVEQEMNEFLLENYSNDLVLDIQNVSLAETAEPPSDFILPLLRYQKEWLAWSLKQETIFKGGILADEMGMGKTVQAIALVLAQRELKKATSGSSILSSSLSTSQELPTVKGTLVVCPLIGALQWIREIERCTTKGSNKTLLYHGADREKCMYKLEEYDFVITTYSTIQADYRPKKKKQNSSVGEDVSRRKSVLHSVKWDRIILDEAHCIKSVHSNSTKAVLALESFYKWALTGTPLQNHIGELYSVVRFLQVTPYACYFCEDCNCTGLDFRFSDACPQCSHQPASHFLWWKKYIDEPSWSYDDEGRDAMVWLKHKILKSLLLRRTKKERAVDLALPTKTVTVRKDSLDDREYDYYKTLCHISQAQLDIFDQDGNVINKHGHIFAMITRLRQAADHPYLVMYSRKELASGNKEARDVERSCDLCHDAVKDLEEYQTCYSAEVTCCRNVFCRACMNYLAEGVMEAPCPSCTKPLTFDFTGNKDKGDSSSKPTIKGFRSSSILNKIQLDKFKTSTKIEALKEEISNMFERDGSAKGIVFSQFTSFLDLIEYSLNLCGINCVQLVGSMSIATRDAALKRFTEDANCKILLMSLKAGGVALNLTVASHVFIMDPWWNPAVEQQAQDRIHRIGQYKPVKIVRFVIENTIEERILELQEKKKLLFEGQDNWWFFRGLRKANKRGHDVPVVSSLLICSISLVWQTN</sequence>
<dbReference type="SUPFAM" id="SSF52540">
    <property type="entry name" value="P-loop containing nucleoside triphosphate hydrolases"/>
    <property type="match status" value="2"/>
</dbReference>
<evidence type="ECO:0000259" key="8">
    <source>
        <dbReference type="PROSITE" id="PS51194"/>
    </source>
</evidence>
<dbReference type="EMBL" id="JAWPEI010000010">
    <property type="protein sequence ID" value="KAK4714159.1"/>
    <property type="molecule type" value="Genomic_DNA"/>
</dbReference>
<dbReference type="GO" id="GO:0005634">
    <property type="term" value="C:nucleus"/>
    <property type="evidence" value="ECO:0007669"/>
    <property type="project" value="TreeGrafter"/>
</dbReference>